<gene>
    <name evidence="1" type="ORF">EHYA_04640</name>
</gene>
<reference evidence="1 2" key="1">
    <citation type="submission" date="2018-12" db="EMBL/GenBank/DDBJ databases">
        <title>Draft genome sequence of Embleya hyalina NBRC 13850T.</title>
        <authorList>
            <person name="Komaki H."/>
            <person name="Hosoyama A."/>
            <person name="Kimura A."/>
            <person name="Ichikawa N."/>
            <person name="Tamura T."/>
        </authorList>
    </citation>
    <scope>NUCLEOTIDE SEQUENCE [LARGE SCALE GENOMIC DNA]</scope>
    <source>
        <strain evidence="1 2">NBRC 13850</strain>
    </source>
</reference>
<organism evidence="1 2">
    <name type="scientific">Embleya hyalina</name>
    <dbReference type="NCBI Taxonomy" id="516124"/>
    <lineage>
        <taxon>Bacteria</taxon>
        <taxon>Bacillati</taxon>
        <taxon>Actinomycetota</taxon>
        <taxon>Actinomycetes</taxon>
        <taxon>Kitasatosporales</taxon>
        <taxon>Streptomycetaceae</taxon>
        <taxon>Embleya</taxon>
    </lineage>
</organism>
<protein>
    <submittedName>
        <fullName evidence="1">Uncharacterized protein</fullName>
    </submittedName>
</protein>
<dbReference type="EMBL" id="BIFH01000022">
    <property type="protein sequence ID" value="GCD96953.1"/>
    <property type="molecule type" value="Genomic_DNA"/>
</dbReference>
<dbReference type="Proteomes" id="UP000286931">
    <property type="component" value="Unassembled WGS sequence"/>
</dbReference>
<dbReference type="RefSeq" id="WP_126638977.1">
    <property type="nucleotide sequence ID" value="NZ_BIFH01000022.1"/>
</dbReference>
<dbReference type="OrthoDB" id="4211118at2"/>
<sequence>MLISFSAWRDSTHIPLAEILLRLGSRGLVLEWSCDIEEITPGHPHAPKLETLSSRDRISTLGLLSLITPDTRVINGRVEGATVTTGETVLSIEALHCSRWHIETSDPEVLDLFATTYPLIPRASTTRNAHSSSTRG</sequence>
<dbReference type="AlphaFoldDB" id="A0A401YQT5"/>
<keyword evidence="2" id="KW-1185">Reference proteome</keyword>
<proteinExistence type="predicted"/>
<accession>A0A401YQT5</accession>
<comment type="caution">
    <text evidence="1">The sequence shown here is derived from an EMBL/GenBank/DDBJ whole genome shotgun (WGS) entry which is preliminary data.</text>
</comment>
<evidence type="ECO:0000313" key="2">
    <source>
        <dbReference type="Proteomes" id="UP000286931"/>
    </source>
</evidence>
<name>A0A401YQT5_9ACTN</name>
<evidence type="ECO:0000313" key="1">
    <source>
        <dbReference type="EMBL" id="GCD96953.1"/>
    </source>
</evidence>